<dbReference type="OrthoDB" id="2878022at2"/>
<dbReference type="RefSeq" id="WP_073081544.1">
    <property type="nucleotide sequence ID" value="NZ_FQXV01000014.1"/>
</dbReference>
<feature type="domain" description="Phospholipase C/D" evidence="1">
    <location>
        <begin position="5"/>
        <end position="160"/>
    </location>
</feature>
<dbReference type="Pfam" id="PF00882">
    <property type="entry name" value="Zn_dep_PLPC"/>
    <property type="match status" value="1"/>
</dbReference>
<reference evidence="2 3" key="1">
    <citation type="submission" date="2016-11" db="EMBL/GenBank/DDBJ databases">
        <authorList>
            <person name="Jaros S."/>
            <person name="Januszkiewicz K."/>
            <person name="Wedrychowicz H."/>
        </authorList>
    </citation>
    <scope>NUCLEOTIDE SEQUENCE [LARGE SCALE GENOMIC DNA]</scope>
    <source>
        <strain evidence="2 3">DSM 10068</strain>
    </source>
</reference>
<dbReference type="STRING" id="1123282.SAMN02745823_03350"/>
<proteinExistence type="predicted"/>
<keyword evidence="3" id="KW-1185">Reference proteome</keyword>
<protein>
    <submittedName>
        <fullName evidence="2">Zinc dependent phospholipase C</fullName>
    </submittedName>
</protein>
<sequence length="199" mass="22454">MNKSSHILIGRLLCRRLEERHGVFLDRESFLLGSVLPDIGVSFLVRPHILRNYRRHVLKKIENLLTYDKQASAFFGRSFSLELGILCHYYADFLCFPHSSAYTGDIADHVQYEKALYRFLRGAPLEDMDAGEAVCLPQGVTADMIFDRFMALHSSYMAEEPSFFNDASKTIAACSEALVLLTGAVLAEEPGERELLFPA</sequence>
<dbReference type="InterPro" id="IPR029002">
    <property type="entry name" value="PLPC/GPLD1"/>
</dbReference>
<dbReference type="AlphaFoldDB" id="A0A1M5Z7F6"/>
<accession>A0A1M5Z7F6</accession>
<gene>
    <name evidence="2" type="ORF">SAMN02745823_03350</name>
</gene>
<evidence type="ECO:0000313" key="2">
    <source>
        <dbReference type="EMBL" id="SHI20172.1"/>
    </source>
</evidence>
<name>A0A1M5Z7F6_9FIRM</name>
<evidence type="ECO:0000313" key="3">
    <source>
        <dbReference type="Proteomes" id="UP000183995"/>
    </source>
</evidence>
<dbReference type="Proteomes" id="UP000183995">
    <property type="component" value="Unassembled WGS sequence"/>
</dbReference>
<organism evidence="2 3">
    <name type="scientific">Sporobacter termitidis DSM 10068</name>
    <dbReference type="NCBI Taxonomy" id="1123282"/>
    <lineage>
        <taxon>Bacteria</taxon>
        <taxon>Bacillati</taxon>
        <taxon>Bacillota</taxon>
        <taxon>Clostridia</taxon>
        <taxon>Eubacteriales</taxon>
        <taxon>Oscillospiraceae</taxon>
        <taxon>Sporobacter</taxon>
    </lineage>
</organism>
<dbReference type="EMBL" id="FQXV01000014">
    <property type="protein sequence ID" value="SHI20172.1"/>
    <property type="molecule type" value="Genomic_DNA"/>
</dbReference>
<evidence type="ECO:0000259" key="1">
    <source>
        <dbReference type="Pfam" id="PF00882"/>
    </source>
</evidence>